<evidence type="ECO:0000313" key="3">
    <source>
        <dbReference type="Proteomes" id="UP001150217"/>
    </source>
</evidence>
<name>A0ABQ8VF56_9AGAR</name>
<proteinExistence type="predicted"/>
<keyword evidence="3" id="KW-1185">Reference proteome</keyword>
<organism evidence="2 3">
    <name type="scientific">Lentinula lateritia</name>
    <dbReference type="NCBI Taxonomy" id="40482"/>
    <lineage>
        <taxon>Eukaryota</taxon>
        <taxon>Fungi</taxon>
        <taxon>Dikarya</taxon>
        <taxon>Basidiomycota</taxon>
        <taxon>Agaricomycotina</taxon>
        <taxon>Agaricomycetes</taxon>
        <taxon>Agaricomycetidae</taxon>
        <taxon>Agaricales</taxon>
        <taxon>Marasmiineae</taxon>
        <taxon>Omphalotaceae</taxon>
        <taxon>Lentinula</taxon>
    </lineage>
</organism>
<comment type="caution">
    <text evidence="2">The sequence shown here is derived from an EMBL/GenBank/DDBJ whole genome shotgun (WGS) entry which is preliminary data.</text>
</comment>
<accession>A0ABQ8VF56</accession>
<protein>
    <submittedName>
        <fullName evidence="2">Uncharacterized protein</fullName>
    </submittedName>
</protein>
<dbReference type="EMBL" id="JANVFT010000039">
    <property type="protein sequence ID" value="KAJ4492259.1"/>
    <property type="molecule type" value="Genomic_DNA"/>
</dbReference>
<dbReference type="Proteomes" id="UP001150217">
    <property type="component" value="Unassembled WGS sequence"/>
</dbReference>
<feature type="region of interest" description="Disordered" evidence="1">
    <location>
        <begin position="342"/>
        <end position="362"/>
    </location>
</feature>
<reference evidence="2" key="1">
    <citation type="submission" date="2022-08" db="EMBL/GenBank/DDBJ databases">
        <title>A Global Phylogenomic Analysis of the Shiitake Genus Lentinula.</title>
        <authorList>
            <consortium name="DOE Joint Genome Institute"/>
            <person name="Sierra-Patev S."/>
            <person name="Min B."/>
            <person name="Naranjo-Ortiz M."/>
            <person name="Looney B."/>
            <person name="Konkel Z."/>
            <person name="Slot J.C."/>
            <person name="Sakamoto Y."/>
            <person name="Steenwyk J.L."/>
            <person name="Rokas A."/>
            <person name="Carro J."/>
            <person name="Camarero S."/>
            <person name="Ferreira P."/>
            <person name="Molpeceres G."/>
            <person name="Ruiz-Duenas F.J."/>
            <person name="Serrano A."/>
            <person name="Henrissat B."/>
            <person name="Drula E."/>
            <person name="Hughes K.W."/>
            <person name="Mata J.L."/>
            <person name="Ishikawa N.K."/>
            <person name="Vargas-Isla R."/>
            <person name="Ushijima S."/>
            <person name="Smith C.A."/>
            <person name="Ahrendt S."/>
            <person name="Andreopoulos W."/>
            <person name="He G."/>
            <person name="Labutti K."/>
            <person name="Lipzen A."/>
            <person name="Ng V."/>
            <person name="Riley R."/>
            <person name="Sandor L."/>
            <person name="Barry K."/>
            <person name="Martinez A.T."/>
            <person name="Xiao Y."/>
            <person name="Gibbons J.G."/>
            <person name="Terashima K."/>
            <person name="Grigoriev I.V."/>
            <person name="Hibbett D.S."/>
        </authorList>
    </citation>
    <scope>NUCLEOTIDE SEQUENCE</scope>
    <source>
        <strain evidence="2">RHP3577 ss4</strain>
    </source>
</reference>
<evidence type="ECO:0000313" key="2">
    <source>
        <dbReference type="EMBL" id="KAJ4492259.1"/>
    </source>
</evidence>
<sequence length="459" mass="51381">MHEILNQYINNMAGFLPADCGGSEVDFQGIVRFPGLAFGFDRLNEQMKEKIKTVAHGYLLTSKIDTVFGEDETEYIEYGLARILSKQGRKSIRIDEPLVLLSCSIWFNHQPAHTLYKTATDNIQDHNPSTGRNGFEEFIALYLLNVFQTPTQLKDVFDFSGVAGKLNDQGLENKLATLVTLHLDDNAGSSELVEGKICLFGDPRLSGPIGLGIVSNGNPVLNDWLNLKRHTAFCFPMNAMGPDILCFLKLEDMANSDFTYFHRAEKDLAPLTLRKAVATITPEEFFERRKTSDTTTNRMSTLASLKALPHRDPHAGKYGVIRIVCGFPVKVDLSKPSFSTEELANGQGRRVKAEDPSGNDNHPVAKLKIETLIETTRHEHPKNILHVIEQKAIEARDAGHGAYDENDPAILLPGVHEVREVMPIGMDDLIFTERIFMNSVQDDYGQKRFSTGLKWGYEE</sequence>
<gene>
    <name evidence="2" type="ORF">C8R41DRAFT_867332</name>
</gene>
<evidence type="ECO:0000256" key="1">
    <source>
        <dbReference type="SAM" id="MobiDB-lite"/>
    </source>
</evidence>